<dbReference type="PRINTS" id="PR00139">
    <property type="entry name" value="ASNGLNASE"/>
</dbReference>
<dbReference type="InterPro" id="IPR006034">
    <property type="entry name" value="Asparaginase/glutaminase-like"/>
</dbReference>
<dbReference type="PIRSF" id="PIRSF500176">
    <property type="entry name" value="L_ASNase"/>
    <property type="match status" value="1"/>
</dbReference>
<evidence type="ECO:0000259" key="10">
    <source>
        <dbReference type="Pfam" id="PF17763"/>
    </source>
</evidence>
<evidence type="ECO:0000256" key="4">
    <source>
        <dbReference type="ARBA" id="ARBA00023043"/>
    </source>
</evidence>
<dbReference type="Gene3D" id="1.25.40.20">
    <property type="entry name" value="Ankyrin repeat-containing domain"/>
    <property type="match status" value="2"/>
</dbReference>
<dbReference type="InterPro" id="IPR027473">
    <property type="entry name" value="L-asparaginase_C"/>
</dbReference>
<dbReference type="CDD" id="cd08963">
    <property type="entry name" value="L-asparaginase_I"/>
    <property type="match status" value="1"/>
</dbReference>
<evidence type="ECO:0000256" key="8">
    <source>
        <dbReference type="PROSITE-ProRule" id="PRU10100"/>
    </source>
</evidence>
<dbReference type="InterPro" id="IPR036152">
    <property type="entry name" value="Asp/glu_Ase-like_sf"/>
</dbReference>
<dbReference type="SFLD" id="SFLDS00057">
    <property type="entry name" value="Glutaminase/Asparaginase"/>
    <property type="match status" value="1"/>
</dbReference>
<dbReference type="OMA" id="CDVGVIP"/>
<dbReference type="Pfam" id="PF12796">
    <property type="entry name" value="Ank_2"/>
    <property type="match status" value="2"/>
</dbReference>
<dbReference type="PIRSF" id="PIRSF001220">
    <property type="entry name" value="L-ASNase_gatD"/>
    <property type="match status" value="1"/>
</dbReference>
<dbReference type="GeneID" id="110235634"/>
<dbReference type="Gene3D" id="3.40.50.1170">
    <property type="entry name" value="L-asparaginase, N-terminal domain"/>
    <property type="match status" value="1"/>
</dbReference>
<dbReference type="InterPro" id="IPR027474">
    <property type="entry name" value="L-asparaginase_N"/>
</dbReference>
<name>A0A913WZZ7_EXADI</name>
<dbReference type="RefSeq" id="XP_020896766.1">
    <property type="nucleotide sequence ID" value="XM_021041107.2"/>
</dbReference>
<dbReference type="PANTHER" id="PTHR11707">
    <property type="entry name" value="L-ASPARAGINASE"/>
    <property type="match status" value="1"/>
</dbReference>
<evidence type="ECO:0000256" key="1">
    <source>
        <dbReference type="ARBA" id="ARBA00012920"/>
    </source>
</evidence>
<dbReference type="PROSITE" id="PS50088">
    <property type="entry name" value="ANK_REPEAT"/>
    <property type="match status" value="2"/>
</dbReference>
<dbReference type="InterPro" id="IPR002110">
    <property type="entry name" value="Ankyrin_rpt"/>
</dbReference>
<dbReference type="Gene3D" id="3.40.50.40">
    <property type="match status" value="1"/>
</dbReference>
<dbReference type="SUPFAM" id="SSF48403">
    <property type="entry name" value="Ankyrin repeat"/>
    <property type="match status" value="1"/>
</dbReference>
<keyword evidence="3" id="KW-0378">Hydrolase</keyword>
<evidence type="ECO:0000256" key="5">
    <source>
        <dbReference type="ARBA" id="ARBA00061199"/>
    </source>
</evidence>
<dbReference type="KEGG" id="epa:110235634"/>
<dbReference type="SMART" id="SM00870">
    <property type="entry name" value="Asparaginase"/>
    <property type="match status" value="1"/>
</dbReference>
<dbReference type="NCBIfam" id="TIGR00519">
    <property type="entry name" value="asnASE_I"/>
    <property type="match status" value="1"/>
</dbReference>
<evidence type="ECO:0000259" key="9">
    <source>
        <dbReference type="Pfam" id="PF00710"/>
    </source>
</evidence>
<feature type="domain" description="Asparaginase/glutaminase C-terminal" evidence="10">
    <location>
        <begin position="270"/>
        <end position="383"/>
    </location>
</feature>
<dbReference type="InterPro" id="IPR006033">
    <property type="entry name" value="AsnA_fam"/>
</dbReference>
<accession>A0A913WZZ7</accession>
<protein>
    <recommendedName>
        <fullName evidence="1">asparaginase</fullName>
        <ecNumber evidence="1">3.5.1.1</ecNumber>
    </recommendedName>
</protein>
<evidence type="ECO:0000256" key="7">
    <source>
        <dbReference type="PROSITE-ProRule" id="PRU10099"/>
    </source>
</evidence>
<evidence type="ECO:0000256" key="3">
    <source>
        <dbReference type="ARBA" id="ARBA00022801"/>
    </source>
</evidence>
<feature type="active site" evidence="7">
    <location>
        <position position="27"/>
    </location>
</feature>
<feature type="repeat" description="ANK" evidence="6">
    <location>
        <begin position="566"/>
        <end position="598"/>
    </location>
</feature>
<evidence type="ECO:0000256" key="6">
    <source>
        <dbReference type="PROSITE-ProRule" id="PRU00023"/>
    </source>
</evidence>
<dbReference type="InterPro" id="IPR040919">
    <property type="entry name" value="Asparaginase_C"/>
</dbReference>
<dbReference type="Pfam" id="PF17763">
    <property type="entry name" value="Asparaginase_C"/>
    <property type="match status" value="1"/>
</dbReference>
<dbReference type="Proteomes" id="UP000887567">
    <property type="component" value="Unplaced"/>
</dbReference>
<dbReference type="PROSITE" id="PS50297">
    <property type="entry name" value="ANK_REP_REGION"/>
    <property type="match status" value="2"/>
</dbReference>
<dbReference type="SMART" id="SM00248">
    <property type="entry name" value="ANK"/>
    <property type="match status" value="4"/>
</dbReference>
<organism evidence="11 12">
    <name type="scientific">Exaiptasia diaphana</name>
    <name type="common">Tropical sea anemone</name>
    <name type="synonym">Aiptasia pulchella</name>
    <dbReference type="NCBI Taxonomy" id="2652724"/>
    <lineage>
        <taxon>Eukaryota</taxon>
        <taxon>Metazoa</taxon>
        <taxon>Cnidaria</taxon>
        <taxon>Anthozoa</taxon>
        <taxon>Hexacorallia</taxon>
        <taxon>Actiniaria</taxon>
        <taxon>Aiptasiidae</taxon>
        <taxon>Exaiptasia</taxon>
    </lineage>
</organism>
<dbReference type="PROSITE" id="PS00917">
    <property type="entry name" value="ASN_GLN_ASE_2"/>
    <property type="match status" value="1"/>
</dbReference>
<dbReference type="FunFam" id="3.40.50.40:FF:000001">
    <property type="entry name" value="L-asparaginase 1"/>
    <property type="match status" value="1"/>
</dbReference>
<dbReference type="PROSITE" id="PS00144">
    <property type="entry name" value="ASN_GLN_ASE_1"/>
    <property type="match status" value="1"/>
</dbReference>
<dbReference type="EC" id="3.5.1.1" evidence="1"/>
<dbReference type="Pfam" id="PF00710">
    <property type="entry name" value="Asparaginase"/>
    <property type="match status" value="1"/>
</dbReference>
<dbReference type="InterPro" id="IPR027475">
    <property type="entry name" value="Asparaginase/glutaminase_AS2"/>
</dbReference>
<dbReference type="GO" id="GO:0006528">
    <property type="term" value="P:asparagine metabolic process"/>
    <property type="evidence" value="ECO:0007669"/>
    <property type="project" value="UniProtKB-ARBA"/>
</dbReference>
<keyword evidence="2" id="KW-0677">Repeat</keyword>
<dbReference type="InterPro" id="IPR036770">
    <property type="entry name" value="Ankyrin_rpt-contain_sf"/>
</dbReference>
<evidence type="ECO:0000313" key="12">
    <source>
        <dbReference type="Proteomes" id="UP000887567"/>
    </source>
</evidence>
<keyword evidence="4 6" id="KW-0040">ANK repeat</keyword>
<dbReference type="PROSITE" id="PS51732">
    <property type="entry name" value="ASN_GLN_ASE_3"/>
    <property type="match status" value="1"/>
</dbReference>
<dbReference type="InterPro" id="IPR041725">
    <property type="entry name" value="L-asparaginase_I"/>
</dbReference>
<proteinExistence type="inferred from homology"/>
<dbReference type="OrthoDB" id="542841at2759"/>
<dbReference type="SUPFAM" id="SSF53774">
    <property type="entry name" value="Glutaminase/Asparaginase"/>
    <property type="match status" value="1"/>
</dbReference>
<dbReference type="EnsemblMetazoa" id="XM_021041107.2">
    <property type="protein sequence ID" value="XP_020896766.1"/>
    <property type="gene ID" value="LOC110235634"/>
</dbReference>
<dbReference type="FunFam" id="3.40.50.1170:FF:000003">
    <property type="entry name" value="60 kDa lysophospholipase"/>
    <property type="match status" value="1"/>
</dbReference>
<feature type="active site" evidence="8">
    <location>
        <position position="149"/>
    </location>
</feature>
<reference evidence="11" key="1">
    <citation type="submission" date="2022-11" db="UniProtKB">
        <authorList>
            <consortium name="EnsemblMetazoa"/>
        </authorList>
    </citation>
    <scope>IDENTIFICATION</scope>
</reference>
<feature type="repeat" description="ANK" evidence="6">
    <location>
        <begin position="467"/>
        <end position="499"/>
    </location>
</feature>
<dbReference type="InterPro" id="IPR037152">
    <property type="entry name" value="L-asparaginase_N_sf"/>
</dbReference>
<keyword evidence="12" id="KW-1185">Reference proteome</keyword>
<comment type="similarity">
    <text evidence="5">In the N-terminal section; belongs to the asparaginase 1 family.</text>
</comment>
<sequence>MASEEPGCHKNGRPRTTRVLVLNTGGTIGMKKTESGYQPKLGFLQEQIKRLPMLFDQEYVNDVVDAKSNDDLAAEASEEPETKSEFTDEKLEEIPMPVSIHGVRILYYIKDYDPIKDSSNLTIEDWVTIALDIKKYYKDYNGIIVIHGTDTMSYTASALSFMLENLGKTVILTGSQVPIYEQRNDGRDNLLGALMFAGHYIIPEVCIYFNGRLYRGNRTTKVNAGSFNAFDSPNLPPLATMKVKIDVLWDAIFRCNNNKALCVHTHMNPNVGLLRLFPGITVATVKAFLQEPMQGVVLQTYGSGNAPNNRDDIISEFKKATERGVIIVNCTQCIRGVVVDDYATGRNLLDAGVIPGSDMTPEAALTKLSYILSHKKLTDKEKRELIKQNLRGELTVAQSQEQFSLVDSEFIEAVALSLHVGSSEEMKYIRRALLPVLMCSAASSGSVSTLEKLLQQGADPNGSVNYDGRRPLHISCMSGNMEVTEYLLSQGASVHARDMFNRTPLDDAIKFRKKAIVNRLVQAGAILNKKSTEIAGEICSLAAKNRVDDLGIWTLAGADLNVCDYDGRTPLHIAVCRNNIETIKFLLDNGVDVSIRDIFDNTALDNAKSQDLENVVKLFNDYIGMRVVRPSA</sequence>
<feature type="domain" description="L-asparaginase N-terminal" evidence="9">
    <location>
        <begin position="18"/>
        <end position="251"/>
    </location>
</feature>
<evidence type="ECO:0000256" key="2">
    <source>
        <dbReference type="ARBA" id="ARBA00022737"/>
    </source>
</evidence>
<evidence type="ECO:0000313" key="11">
    <source>
        <dbReference type="EnsemblMetazoa" id="XP_020896766.1"/>
    </source>
</evidence>
<dbReference type="AlphaFoldDB" id="A0A913WZZ7"/>
<dbReference type="InterPro" id="IPR020827">
    <property type="entry name" value="Asparaginase/glutaminase_AS1"/>
</dbReference>
<dbReference type="PANTHER" id="PTHR11707:SF28">
    <property type="entry name" value="60 KDA LYSOPHOSPHOLIPASE"/>
    <property type="match status" value="1"/>
</dbReference>
<dbReference type="GO" id="GO:0004067">
    <property type="term" value="F:asparaginase activity"/>
    <property type="evidence" value="ECO:0007669"/>
    <property type="project" value="UniProtKB-UniRule"/>
</dbReference>